<evidence type="ECO:0000313" key="1">
    <source>
        <dbReference type="EMBL" id="KHG09830.1"/>
    </source>
</evidence>
<accession>A0A0B0NAL6</accession>
<dbReference type="EMBL" id="KN392366">
    <property type="protein sequence ID" value="KHG09830.1"/>
    <property type="molecule type" value="Genomic_DNA"/>
</dbReference>
<dbReference type="AlphaFoldDB" id="A0A0B0NAL6"/>
<sequence>MALDTPVCLDCAKSGHTYQLNHTATIHARVPWLCSRLT</sequence>
<reference evidence="2" key="1">
    <citation type="submission" date="2014-09" db="EMBL/GenBank/DDBJ databases">
        <authorList>
            <person name="Mudge J."/>
            <person name="Ramaraj T."/>
            <person name="Lindquist I.E."/>
            <person name="Bharti A.K."/>
            <person name="Sundararajan A."/>
            <person name="Cameron C.T."/>
            <person name="Woodward J.E."/>
            <person name="May G.D."/>
            <person name="Brubaker C."/>
            <person name="Broadhvest J."/>
            <person name="Wilkins T.A."/>
        </authorList>
    </citation>
    <scope>NUCLEOTIDE SEQUENCE</scope>
    <source>
        <strain evidence="2">cv. AKA8401</strain>
    </source>
</reference>
<protein>
    <submittedName>
        <fullName evidence="1">Uncharacterized protein</fullName>
    </submittedName>
</protein>
<keyword evidence="2" id="KW-1185">Reference proteome</keyword>
<proteinExistence type="predicted"/>
<dbReference type="Proteomes" id="UP000032142">
    <property type="component" value="Unassembled WGS sequence"/>
</dbReference>
<gene>
    <name evidence="1" type="ORF">F383_11108</name>
</gene>
<organism evidence="1 2">
    <name type="scientific">Gossypium arboreum</name>
    <name type="common">Tree cotton</name>
    <name type="synonym">Gossypium nanking</name>
    <dbReference type="NCBI Taxonomy" id="29729"/>
    <lineage>
        <taxon>Eukaryota</taxon>
        <taxon>Viridiplantae</taxon>
        <taxon>Streptophyta</taxon>
        <taxon>Embryophyta</taxon>
        <taxon>Tracheophyta</taxon>
        <taxon>Spermatophyta</taxon>
        <taxon>Magnoliopsida</taxon>
        <taxon>eudicotyledons</taxon>
        <taxon>Gunneridae</taxon>
        <taxon>Pentapetalae</taxon>
        <taxon>rosids</taxon>
        <taxon>malvids</taxon>
        <taxon>Malvales</taxon>
        <taxon>Malvaceae</taxon>
        <taxon>Malvoideae</taxon>
        <taxon>Gossypium</taxon>
    </lineage>
</organism>
<evidence type="ECO:0000313" key="2">
    <source>
        <dbReference type="Proteomes" id="UP000032142"/>
    </source>
</evidence>
<name>A0A0B0NAL6_GOSAR</name>